<dbReference type="RefSeq" id="WP_135660406.1">
    <property type="nucleotide sequence ID" value="NZ_JAJUFJ010000009.1"/>
</dbReference>
<dbReference type="Gene3D" id="3.40.50.300">
    <property type="entry name" value="P-loop containing nucleotide triphosphate hydrolases"/>
    <property type="match status" value="1"/>
</dbReference>
<dbReference type="FunFam" id="3.40.50.300:FF:000421">
    <property type="entry name" value="Branched-chain amino acid ABC transporter ATP-binding protein"/>
    <property type="match status" value="1"/>
</dbReference>
<name>A0A4Z0Y8E2_9FIRM</name>
<dbReference type="GO" id="GO:0042941">
    <property type="term" value="P:D-alanine transmembrane transport"/>
    <property type="evidence" value="ECO:0007669"/>
    <property type="project" value="TreeGrafter"/>
</dbReference>
<dbReference type="Pfam" id="PF12399">
    <property type="entry name" value="BCA_ABC_TP_C"/>
    <property type="match status" value="1"/>
</dbReference>
<organism evidence="5 6">
    <name type="scientific">Caproiciproducens galactitolivorans</name>
    <dbReference type="NCBI Taxonomy" id="642589"/>
    <lineage>
        <taxon>Bacteria</taxon>
        <taxon>Bacillati</taxon>
        <taxon>Bacillota</taxon>
        <taxon>Clostridia</taxon>
        <taxon>Eubacteriales</taxon>
        <taxon>Acutalibacteraceae</taxon>
        <taxon>Caproiciproducens</taxon>
    </lineage>
</organism>
<dbReference type="Pfam" id="PF00005">
    <property type="entry name" value="ABC_tran"/>
    <property type="match status" value="1"/>
</dbReference>
<dbReference type="EMBL" id="SRMQ01000010">
    <property type="protein sequence ID" value="TGJ75815.1"/>
    <property type="molecule type" value="Genomic_DNA"/>
</dbReference>
<dbReference type="GO" id="GO:0015188">
    <property type="term" value="F:L-isoleucine transmembrane transporter activity"/>
    <property type="evidence" value="ECO:0007669"/>
    <property type="project" value="TreeGrafter"/>
</dbReference>
<dbReference type="PANTHER" id="PTHR45772:SF7">
    <property type="entry name" value="AMINO ACID ABC TRANSPORTER ATP-BINDING PROTEIN"/>
    <property type="match status" value="1"/>
</dbReference>
<dbReference type="InterPro" id="IPR032823">
    <property type="entry name" value="BCA_ABC_TP_C"/>
</dbReference>
<keyword evidence="6" id="KW-1185">Reference proteome</keyword>
<dbReference type="GO" id="GO:0016887">
    <property type="term" value="F:ATP hydrolysis activity"/>
    <property type="evidence" value="ECO:0007669"/>
    <property type="project" value="InterPro"/>
</dbReference>
<comment type="caution">
    <text evidence="5">The sequence shown here is derived from an EMBL/GenBank/DDBJ whole genome shotgun (WGS) entry which is preliminary data.</text>
</comment>
<feature type="domain" description="ABC transporter" evidence="4">
    <location>
        <begin position="4"/>
        <end position="252"/>
    </location>
</feature>
<dbReference type="AlphaFoldDB" id="A0A4Z0Y8E2"/>
<dbReference type="OrthoDB" id="9805514at2"/>
<dbReference type="GO" id="GO:0005886">
    <property type="term" value="C:plasma membrane"/>
    <property type="evidence" value="ECO:0007669"/>
    <property type="project" value="TreeGrafter"/>
</dbReference>
<dbReference type="PANTHER" id="PTHR45772">
    <property type="entry name" value="CONSERVED COMPONENT OF ABC TRANSPORTER FOR NATURAL AMINO ACIDS-RELATED"/>
    <property type="match status" value="1"/>
</dbReference>
<dbReference type="InterPro" id="IPR003439">
    <property type="entry name" value="ABC_transporter-like_ATP-bd"/>
</dbReference>
<sequence>MPVLETKNLGIAFGGLQALQDVHFSIEKGEIFGLIGPNGAGKTTVFNLLTNVYVPTEGVISLDGVNIVGKKTYQITQNGIARTFQNIRLFKDISVIDNVKIAMNYQMKYSVLSGIFRLPSYWKEEKAVTERAYELLKVFHLEEHADDLAKNLPYGQQRKLEIARALAANPKVLLLDEPAAGMNPTETKELMETIALIRDKFKVAVLLIEHDMNFVMGICEHIVVLDYGRIIAEGSAEEVRSNPKVIAAYLGGE</sequence>
<keyword evidence="1" id="KW-0813">Transport</keyword>
<dbReference type="SMART" id="SM00382">
    <property type="entry name" value="AAA"/>
    <property type="match status" value="1"/>
</dbReference>
<dbReference type="SUPFAM" id="SSF52540">
    <property type="entry name" value="P-loop containing nucleoside triphosphate hydrolases"/>
    <property type="match status" value="1"/>
</dbReference>
<dbReference type="CDD" id="cd03219">
    <property type="entry name" value="ABC_Mj1267_LivG_branched"/>
    <property type="match status" value="1"/>
</dbReference>
<dbReference type="InterPro" id="IPR027417">
    <property type="entry name" value="P-loop_NTPase"/>
</dbReference>
<dbReference type="InterPro" id="IPR051120">
    <property type="entry name" value="ABC_AA/LPS_Transport"/>
</dbReference>
<dbReference type="GO" id="GO:0015808">
    <property type="term" value="P:L-alanine transport"/>
    <property type="evidence" value="ECO:0007669"/>
    <property type="project" value="TreeGrafter"/>
</dbReference>
<dbReference type="GO" id="GO:1903805">
    <property type="term" value="P:L-valine import across plasma membrane"/>
    <property type="evidence" value="ECO:0007669"/>
    <property type="project" value="TreeGrafter"/>
</dbReference>
<evidence type="ECO:0000313" key="5">
    <source>
        <dbReference type="EMBL" id="TGJ75815.1"/>
    </source>
</evidence>
<evidence type="ECO:0000256" key="3">
    <source>
        <dbReference type="ARBA" id="ARBA00022840"/>
    </source>
</evidence>
<dbReference type="GO" id="GO:0005524">
    <property type="term" value="F:ATP binding"/>
    <property type="evidence" value="ECO:0007669"/>
    <property type="project" value="UniProtKB-KW"/>
</dbReference>
<dbReference type="InterPro" id="IPR003593">
    <property type="entry name" value="AAA+_ATPase"/>
</dbReference>
<protein>
    <submittedName>
        <fullName evidence="5">Lipopolysaccharide export system ATP-binding protein LptB</fullName>
        <ecNumber evidence="5">3.6.3.-</ecNumber>
    </submittedName>
</protein>
<keyword evidence="2" id="KW-0547">Nucleotide-binding</keyword>
<keyword evidence="5" id="KW-0378">Hydrolase</keyword>
<dbReference type="GO" id="GO:0015192">
    <property type="term" value="F:L-phenylalanine transmembrane transporter activity"/>
    <property type="evidence" value="ECO:0007669"/>
    <property type="project" value="TreeGrafter"/>
</dbReference>
<gene>
    <name evidence="5" type="primary">lptB</name>
    <name evidence="5" type="ORF">CAGA_20220</name>
</gene>
<evidence type="ECO:0000256" key="2">
    <source>
        <dbReference type="ARBA" id="ARBA00022741"/>
    </source>
</evidence>
<proteinExistence type="predicted"/>
<evidence type="ECO:0000259" key="4">
    <source>
        <dbReference type="PROSITE" id="PS50893"/>
    </source>
</evidence>
<dbReference type="EC" id="3.6.3.-" evidence="5"/>
<keyword evidence="3 5" id="KW-0067">ATP-binding</keyword>
<evidence type="ECO:0000256" key="1">
    <source>
        <dbReference type="ARBA" id="ARBA00022448"/>
    </source>
</evidence>
<dbReference type="GO" id="GO:1903806">
    <property type="term" value="P:L-isoleucine import across plasma membrane"/>
    <property type="evidence" value="ECO:0007669"/>
    <property type="project" value="TreeGrafter"/>
</dbReference>
<reference evidence="5 6" key="1">
    <citation type="submission" date="2019-04" db="EMBL/GenBank/DDBJ databases">
        <authorList>
            <person name="Poehlein A."/>
            <person name="Bengelsdorf F.R."/>
            <person name="Duerre P."/>
            <person name="Daniel R."/>
        </authorList>
    </citation>
    <scope>NUCLEOTIDE SEQUENCE [LARGE SCALE GENOMIC DNA]</scope>
    <source>
        <strain evidence="5 6">BS-1</strain>
    </source>
</reference>
<dbReference type="GO" id="GO:0005304">
    <property type="term" value="F:L-valine transmembrane transporter activity"/>
    <property type="evidence" value="ECO:0007669"/>
    <property type="project" value="TreeGrafter"/>
</dbReference>
<accession>A0A4Z0Y8E2</accession>
<evidence type="ECO:0000313" key="6">
    <source>
        <dbReference type="Proteomes" id="UP000297714"/>
    </source>
</evidence>
<dbReference type="PROSITE" id="PS50893">
    <property type="entry name" value="ABC_TRANSPORTER_2"/>
    <property type="match status" value="1"/>
</dbReference>
<dbReference type="Proteomes" id="UP000297714">
    <property type="component" value="Unassembled WGS sequence"/>
</dbReference>